<evidence type="ECO:0000259" key="2">
    <source>
        <dbReference type="Pfam" id="PF00931"/>
    </source>
</evidence>
<accession>A0A4E9DRC7</accession>
<dbReference type="SUPFAM" id="SSF52540">
    <property type="entry name" value="P-loop containing nucleoside triphosphate hydrolases"/>
    <property type="match status" value="1"/>
</dbReference>
<feature type="region of interest" description="Disordered" evidence="1">
    <location>
        <begin position="97"/>
        <end position="119"/>
    </location>
</feature>
<proteinExistence type="predicted"/>
<dbReference type="GO" id="GO:0009116">
    <property type="term" value="P:nucleoside metabolic process"/>
    <property type="evidence" value="ECO:0007669"/>
    <property type="project" value="InterPro"/>
</dbReference>
<dbReference type="Gene3D" id="1.25.40.10">
    <property type="entry name" value="Tetratricopeptide repeat domain"/>
    <property type="match status" value="1"/>
</dbReference>
<dbReference type="AlphaFoldDB" id="A0A4E9DRC7"/>
<dbReference type="EMBL" id="CAAKMV010000088">
    <property type="protein sequence ID" value="VIO54216.1"/>
    <property type="molecule type" value="Genomic_DNA"/>
</dbReference>
<dbReference type="GO" id="GO:0003824">
    <property type="term" value="F:catalytic activity"/>
    <property type="evidence" value="ECO:0007669"/>
    <property type="project" value="InterPro"/>
</dbReference>
<dbReference type="InterPro" id="IPR027417">
    <property type="entry name" value="P-loop_NTPase"/>
</dbReference>
<gene>
    <name evidence="3" type="ORF">FUG_LOCUS114761</name>
</gene>
<reference evidence="3" key="1">
    <citation type="submission" date="2019-04" db="EMBL/GenBank/DDBJ databases">
        <authorList>
            <person name="Melise S."/>
            <person name="Noan J."/>
            <person name="Okalmin O."/>
        </authorList>
    </citation>
    <scope>NUCLEOTIDE SEQUENCE</scope>
    <source>
        <strain evidence="3">FN9</strain>
    </source>
</reference>
<sequence>MAHQILITSTISEATGQCANAFSDILLRAVYGYEVPDLAMLKEHHARFYIWAEKQGVSLESNSSPKDHLYHAPDAKNVILKLLQRLKATLEAVLSHNLDSQNPDTPEETNDEDVYSSDSSLGISEDDDIGGELELATESHFVTSKHTQVIGEIISHLYRFTSIVEQQDVYAEDQRINQWVLGEGRKLDHQLEGLRLYMSYLLDSDIPTLQPYLRDRLIHTVVHRRKRLLYQQDCSVKLYSSVRVSSNSKERELASGHQDVPDIRPYICLFQNCNTPLRQFTTKNDWISHMSSQHTRVWVCQVKGHETYLFRNPADLETHLQDQHSDIVGTDQVSFLAAKSARANSDILGALAIANIREKVNGLPVCPFCNLNASVFEPKHQLAAPSHCPTAETSKETYQKACDHMAGHLKVIAHESLPPALQTPRPSSLRSFKIAIICDSPLTVRAMYGIFNEGSNMDHMFVTPIHDANLYSLAAIGRHNVVLVRMSKMYKNDLETLFSDVRGSLPCVELFVLVDVYSITPPRSNVDITFGDVIVGDRVEEGGLMGLQYPYLSNFCHKPGARLRSLLGKMRTPRVRKMVQQRISTNPEVLSKYESLAATYRKTEHIKDAIQTSHSREDRKKFAHDYEPQRLPNGAPEPHFHFGEVGSRLSSFKITGSDDLDFDKEQSGKVLKSFPCLIVQSTCDSIPYRQNKDERESYAATTAAAFTSAILDLWPSMSLTEISAIHDPVYHIPIPKNEGFVERKTSMKNLQDKLFRGGTEQVTIYGSDGSGKTQLALWLAYWAKEHMHNYSIFWAAAMSKEAFDEDCHRIVENLDCQCTGENDPKVVLQRYLSSESSGRWILILDDASDEDLTYGKYDHPFEISKFLPNSRKGLILVTTTSAKVALTGDAVVTLSNMTLDESLSLLTRSLVGKSHDQTLMRELLQIISHHPLPVLMTAAYININEVPVSSYVGLLMDEKRSANIPLDISHTPLNLCKPFDVSFEHIEKHHNLAAKMLVFVSFFKPNTIRSPILPDTENVQQFNEAMKTLYEYGFLVTKYDGDLLHTRSHIHRATQVWMQKRNVADCHRGAVAAHLVRILTPKNLETRQLWNRYLLQIMNFLAEATQFHRDICNLGCLVGRHLHQIGCVEEAIEVFEGLIDSQSDALLEDEASYLNLQFELGRSYLLNSQSLVAIDLLEHVVATRDRTLAESHPDRLASQHELARAYLEIGLHEEAIRKILEHQAAVGEMIEGVDKPKLLEL</sequence>
<dbReference type="SUPFAM" id="SSF48452">
    <property type="entry name" value="TPR-like"/>
    <property type="match status" value="1"/>
</dbReference>
<dbReference type="PANTHER" id="PTHR46082">
    <property type="entry name" value="ATP/GTP-BINDING PROTEIN-RELATED"/>
    <property type="match status" value="1"/>
</dbReference>
<dbReference type="Pfam" id="PF00931">
    <property type="entry name" value="NB-ARC"/>
    <property type="match status" value="1"/>
</dbReference>
<feature type="domain" description="NB-ARC" evidence="2">
    <location>
        <begin position="744"/>
        <end position="908"/>
    </location>
</feature>
<dbReference type="Gene3D" id="3.40.50.1580">
    <property type="entry name" value="Nucleoside phosphorylase domain"/>
    <property type="match status" value="1"/>
</dbReference>
<dbReference type="InterPro" id="IPR035994">
    <property type="entry name" value="Nucleoside_phosphorylase_sf"/>
</dbReference>
<organism evidence="3">
    <name type="scientific">Gibberella zeae</name>
    <name type="common">Wheat head blight fungus</name>
    <name type="synonym">Fusarium graminearum</name>
    <dbReference type="NCBI Taxonomy" id="5518"/>
    <lineage>
        <taxon>Eukaryota</taxon>
        <taxon>Fungi</taxon>
        <taxon>Dikarya</taxon>
        <taxon>Ascomycota</taxon>
        <taxon>Pezizomycotina</taxon>
        <taxon>Sordariomycetes</taxon>
        <taxon>Hypocreomycetidae</taxon>
        <taxon>Hypocreales</taxon>
        <taxon>Nectriaceae</taxon>
        <taxon>Fusarium</taxon>
    </lineage>
</organism>
<evidence type="ECO:0000256" key="1">
    <source>
        <dbReference type="SAM" id="MobiDB-lite"/>
    </source>
</evidence>
<name>A0A4E9DRC7_GIBZA</name>
<dbReference type="InterPro" id="IPR053137">
    <property type="entry name" value="NLR-like"/>
</dbReference>
<dbReference type="InterPro" id="IPR011990">
    <property type="entry name" value="TPR-like_helical_dom_sf"/>
</dbReference>
<dbReference type="Gene3D" id="3.40.50.300">
    <property type="entry name" value="P-loop containing nucleotide triphosphate hydrolases"/>
    <property type="match status" value="1"/>
</dbReference>
<feature type="compositionally biased region" description="Acidic residues" evidence="1">
    <location>
        <begin position="105"/>
        <end position="115"/>
    </location>
</feature>
<protein>
    <recommendedName>
        <fullName evidence="2">NB-ARC domain-containing protein</fullName>
    </recommendedName>
</protein>
<dbReference type="GO" id="GO:0043531">
    <property type="term" value="F:ADP binding"/>
    <property type="evidence" value="ECO:0007669"/>
    <property type="project" value="InterPro"/>
</dbReference>
<evidence type="ECO:0000313" key="3">
    <source>
        <dbReference type="EMBL" id="VIO54216.1"/>
    </source>
</evidence>
<dbReference type="InterPro" id="IPR002182">
    <property type="entry name" value="NB-ARC"/>
</dbReference>
<dbReference type="PANTHER" id="PTHR46082:SF6">
    <property type="entry name" value="AAA+ ATPASE DOMAIN-CONTAINING PROTEIN-RELATED"/>
    <property type="match status" value="1"/>
</dbReference>